<sequence>MTYAKLMRARFFKLRRASDLGGLAAIATSYLGGLAITTTNLGGLVATTSNLGCLRAGYSFGSKGETTTIGRALGSYNNARFFRVLASFIGFGMLYDLKFRAKTNIKWIRINTLTNTKISINAL</sequence>
<name>A0AA86SBP9_9FABA</name>
<evidence type="ECO:0000313" key="3">
    <source>
        <dbReference type="Proteomes" id="UP001189624"/>
    </source>
</evidence>
<keyword evidence="3" id="KW-1185">Reference proteome</keyword>
<dbReference type="Proteomes" id="UP001189624">
    <property type="component" value="Chromosome 4"/>
</dbReference>
<evidence type="ECO:0000313" key="2">
    <source>
        <dbReference type="EMBL" id="CAJ1947650.1"/>
    </source>
</evidence>
<evidence type="ECO:0000256" key="1">
    <source>
        <dbReference type="SAM" id="Phobius"/>
    </source>
</evidence>
<keyword evidence="1" id="KW-0812">Transmembrane</keyword>
<proteinExistence type="predicted"/>
<organism evidence="2 3">
    <name type="scientific">Sphenostylis stenocarpa</name>
    <dbReference type="NCBI Taxonomy" id="92480"/>
    <lineage>
        <taxon>Eukaryota</taxon>
        <taxon>Viridiplantae</taxon>
        <taxon>Streptophyta</taxon>
        <taxon>Embryophyta</taxon>
        <taxon>Tracheophyta</taxon>
        <taxon>Spermatophyta</taxon>
        <taxon>Magnoliopsida</taxon>
        <taxon>eudicotyledons</taxon>
        <taxon>Gunneridae</taxon>
        <taxon>Pentapetalae</taxon>
        <taxon>rosids</taxon>
        <taxon>fabids</taxon>
        <taxon>Fabales</taxon>
        <taxon>Fabaceae</taxon>
        <taxon>Papilionoideae</taxon>
        <taxon>50 kb inversion clade</taxon>
        <taxon>NPAAA clade</taxon>
        <taxon>indigoferoid/millettioid clade</taxon>
        <taxon>Phaseoleae</taxon>
        <taxon>Sphenostylis</taxon>
    </lineage>
</organism>
<gene>
    <name evidence="2" type="ORF">AYBTSS11_LOCUS12776</name>
</gene>
<dbReference type="AlphaFoldDB" id="A0AA86SBP9"/>
<keyword evidence="1" id="KW-1133">Transmembrane helix</keyword>
<dbReference type="Gramene" id="rna-AYBTSS11_LOCUS12776">
    <property type="protein sequence ID" value="CAJ1947650.1"/>
    <property type="gene ID" value="gene-AYBTSS11_LOCUS12776"/>
</dbReference>
<protein>
    <submittedName>
        <fullName evidence="2">Uncharacterized protein</fullName>
    </submittedName>
</protein>
<feature type="transmembrane region" description="Helical" evidence="1">
    <location>
        <begin position="81"/>
        <end position="99"/>
    </location>
</feature>
<dbReference type="EMBL" id="OY731401">
    <property type="protein sequence ID" value="CAJ1947650.1"/>
    <property type="molecule type" value="Genomic_DNA"/>
</dbReference>
<keyword evidence="1" id="KW-0472">Membrane</keyword>
<accession>A0AA86SBP9</accession>
<reference evidence="2" key="1">
    <citation type="submission" date="2023-10" db="EMBL/GenBank/DDBJ databases">
        <authorList>
            <person name="Domelevo Entfellner J.-B."/>
        </authorList>
    </citation>
    <scope>NUCLEOTIDE SEQUENCE</scope>
</reference>